<feature type="domain" description="Calponin-homology (CH)" evidence="7">
    <location>
        <begin position="385"/>
        <end position="490"/>
    </location>
</feature>
<evidence type="ECO:0000259" key="7">
    <source>
        <dbReference type="PROSITE" id="PS50021"/>
    </source>
</evidence>
<accession>A0A671MV72</accession>
<dbReference type="GO" id="GO:0005768">
    <property type="term" value="C:endosome"/>
    <property type="evidence" value="ECO:0007669"/>
    <property type="project" value="UniProtKB-SubCell"/>
</dbReference>
<organism evidence="10 11">
    <name type="scientific">Sinocyclocheilus anshuiensis</name>
    <dbReference type="NCBI Taxonomy" id="1608454"/>
    <lineage>
        <taxon>Eukaryota</taxon>
        <taxon>Metazoa</taxon>
        <taxon>Chordata</taxon>
        <taxon>Craniata</taxon>
        <taxon>Vertebrata</taxon>
        <taxon>Euteleostomi</taxon>
        <taxon>Actinopterygii</taxon>
        <taxon>Neopterygii</taxon>
        <taxon>Teleostei</taxon>
        <taxon>Ostariophysi</taxon>
        <taxon>Cypriniformes</taxon>
        <taxon>Cyprinidae</taxon>
        <taxon>Cyprininae</taxon>
        <taxon>Sinocyclocheilus</taxon>
    </lineage>
</organism>
<dbReference type="InterPro" id="IPR050540">
    <property type="entry name" value="F-actin_Monoox_Mical"/>
</dbReference>
<dbReference type="InterPro" id="IPR022735">
    <property type="entry name" value="bMERB_dom"/>
</dbReference>
<evidence type="ECO:0000256" key="1">
    <source>
        <dbReference type="ARBA" id="ARBA00004177"/>
    </source>
</evidence>
<keyword evidence="2" id="KW-0597">Phosphoprotein</keyword>
<keyword evidence="11" id="KW-1185">Reference proteome</keyword>
<dbReference type="PANTHER" id="PTHR23167">
    <property type="entry name" value="CALPONIN HOMOLOGY DOMAIN-CONTAINING PROTEIN DDB_G0272472-RELATED"/>
    <property type="match status" value="1"/>
</dbReference>
<dbReference type="PANTHER" id="PTHR23167:SF91">
    <property type="entry name" value="EH DOMAIN-BINDING PROTEIN 1-LIKE PROTEIN 1"/>
    <property type="match status" value="1"/>
</dbReference>
<dbReference type="Pfam" id="PF00307">
    <property type="entry name" value="CH"/>
    <property type="match status" value="1"/>
</dbReference>
<reference evidence="10" key="2">
    <citation type="submission" date="2025-09" db="UniProtKB">
        <authorList>
            <consortium name="Ensembl"/>
        </authorList>
    </citation>
    <scope>IDENTIFICATION</scope>
</reference>
<dbReference type="SMART" id="SM00033">
    <property type="entry name" value="CH"/>
    <property type="match status" value="1"/>
</dbReference>
<comment type="subcellular location">
    <subcellularLocation>
        <location evidence="1">Endosome</location>
    </subcellularLocation>
</comment>
<dbReference type="PROSITE" id="PS50021">
    <property type="entry name" value="CH"/>
    <property type="match status" value="1"/>
</dbReference>
<feature type="region of interest" description="Disordered" evidence="6">
    <location>
        <begin position="550"/>
        <end position="596"/>
    </location>
</feature>
<dbReference type="Pfam" id="PF12130">
    <property type="entry name" value="bMERB_dom"/>
    <property type="match status" value="1"/>
</dbReference>
<feature type="compositionally biased region" description="Low complexity" evidence="6">
    <location>
        <begin position="346"/>
        <end position="358"/>
    </location>
</feature>
<reference evidence="10" key="1">
    <citation type="submission" date="2025-08" db="UniProtKB">
        <authorList>
            <consortium name="Ensembl"/>
        </authorList>
    </citation>
    <scope>IDENTIFICATION</scope>
</reference>
<evidence type="ECO:0000256" key="3">
    <source>
        <dbReference type="ARBA" id="ARBA00022753"/>
    </source>
</evidence>
<evidence type="ECO:0008006" key="12">
    <source>
        <dbReference type="Google" id="ProtNLM"/>
    </source>
</evidence>
<dbReference type="InterPro" id="IPR001715">
    <property type="entry name" value="CH_dom"/>
</dbReference>
<dbReference type="Pfam" id="PF10358">
    <property type="entry name" value="NT-C2"/>
    <property type="match status" value="1"/>
</dbReference>
<dbReference type="Ensembl" id="ENSSANT00000039298.1">
    <property type="protein sequence ID" value="ENSSANP00000036895.1"/>
    <property type="gene ID" value="ENSSANG00000018848.1"/>
</dbReference>
<dbReference type="InterPro" id="IPR019448">
    <property type="entry name" value="NT-C2"/>
</dbReference>
<protein>
    <recommendedName>
        <fullName evidence="12">EH domain binding protein 1 like 1</fullName>
    </recommendedName>
</protein>
<evidence type="ECO:0000313" key="11">
    <source>
        <dbReference type="Proteomes" id="UP000472260"/>
    </source>
</evidence>
<evidence type="ECO:0000259" key="8">
    <source>
        <dbReference type="PROSITE" id="PS51840"/>
    </source>
</evidence>
<evidence type="ECO:0000256" key="5">
    <source>
        <dbReference type="SAM" id="Coils"/>
    </source>
</evidence>
<feature type="domain" description="C2 NT-type" evidence="8">
    <location>
        <begin position="8"/>
        <end position="156"/>
    </location>
</feature>
<feature type="region of interest" description="Disordered" evidence="6">
    <location>
        <begin position="273"/>
        <end position="372"/>
    </location>
</feature>
<dbReference type="SUPFAM" id="SSF47576">
    <property type="entry name" value="Calponin-homology domain, CH-domain"/>
    <property type="match status" value="1"/>
</dbReference>
<dbReference type="Gene3D" id="1.10.418.10">
    <property type="entry name" value="Calponin-like domain"/>
    <property type="match status" value="1"/>
</dbReference>
<dbReference type="SMART" id="SM01203">
    <property type="entry name" value="DUF3585"/>
    <property type="match status" value="1"/>
</dbReference>
<feature type="domain" description="BMERB" evidence="9">
    <location>
        <begin position="638"/>
        <end position="791"/>
    </location>
</feature>
<feature type="region of interest" description="Disordered" evidence="6">
    <location>
        <begin position="211"/>
        <end position="237"/>
    </location>
</feature>
<dbReference type="FunFam" id="1.10.418.10:FF:000023">
    <property type="entry name" value="EH domain-binding protein 1 isoform X1"/>
    <property type="match status" value="1"/>
</dbReference>
<evidence type="ECO:0000256" key="2">
    <source>
        <dbReference type="ARBA" id="ARBA00022553"/>
    </source>
</evidence>
<keyword evidence="3" id="KW-0967">Endosome</keyword>
<feature type="coiled-coil region" evidence="5">
    <location>
        <begin position="714"/>
        <end position="741"/>
    </location>
</feature>
<evidence type="ECO:0000256" key="4">
    <source>
        <dbReference type="ARBA" id="ARBA00023054"/>
    </source>
</evidence>
<keyword evidence="4 5" id="KW-0175">Coiled coil</keyword>
<name>A0A671MV72_9TELE</name>
<dbReference type="AlphaFoldDB" id="A0A671MV72"/>
<dbReference type="InterPro" id="IPR036872">
    <property type="entry name" value="CH_dom_sf"/>
</dbReference>
<feature type="compositionally biased region" description="Polar residues" evidence="6">
    <location>
        <begin position="211"/>
        <end position="226"/>
    </location>
</feature>
<evidence type="ECO:0000259" key="9">
    <source>
        <dbReference type="PROSITE" id="PS51848"/>
    </source>
</evidence>
<dbReference type="Proteomes" id="UP000472260">
    <property type="component" value="Unassembled WGS sequence"/>
</dbReference>
<evidence type="ECO:0000256" key="6">
    <source>
        <dbReference type="SAM" id="MobiDB-lite"/>
    </source>
</evidence>
<sequence>MTSVWKRLQRAGKRASKFQFAASFQELTVECTKKQPDKLRVVWTRRNRRICSKLHGWQPGIKNPYRGTVVWQVPESVDITVTLFKDPNADEFEDKDWTFIIENETKGHRKVLASVDVNMKKYTSVTPAQFDLALTLKPLSVKVLDATLKLTLSCVFLKEGKATDEDMQSLASLMSLKQSDIGNLDDFNDSDEEEDRRMSAAVKMATAVIAPSSTPLSETDQGNIDLQTEDHPDSSLLVPVPRVKKRLSGSFPDYLPVPSSTPSSQADSYNIVHNREDHPDSNLPLPVPRVKKRLSGSFPDDLPAPSPSLPSQAGSDSIAPQTEDHPDSSLPVPLPRVKKRLSGSFPDDLPAPSSSLPSRAGSDTIAPQTEDHRDSSLLVPIATLVNSSQSLLEWCQKVTQGYKGVRITNFSTSWRNGLAFCAILHHFHPDKVNYEMLDPYDIKRNSKKAFDGFAELGISRLIEPSDMVLLAVPDRLIVMTYLNQIRTYFTGQELSVIQIEKNSSESSYAVGEKREEADPEAAVRYCAERLQGSGITLETNGCFPEKEVKEGAGVLVPPPRTKRTQGPSQAGGSGSTQPPVAPPRTHTSKAFSHLKDADLVKKRRSKLRGESLDEPEPHEQQSGTEVKHFNYTLLGRCLELLKKKLKKDVSQYVLSEMQAVEAEQKQIDRRADIVERKLRRLMESGSDRVEEETLIQEWFTLVNKKNALIRRQDHLQLLQEEQDLERKFELLKIELQDLMAVEEWKKTQAHKTREQLLLQELVSLVNQRDELVHDIDAKERGALEEDERLERGLEMRRRKYGSRKEKCVLQ</sequence>
<dbReference type="PROSITE" id="PS51848">
    <property type="entry name" value="BMERB"/>
    <property type="match status" value="1"/>
</dbReference>
<proteinExistence type="predicted"/>
<evidence type="ECO:0000313" key="10">
    <source>
        <dbReference type="Ensembl" id="ENSSANP00000036895.1"/>
    </source>
</evidence>
<dbReference type="PROSITE" id="PS51840">
    <property type="entry name" value="C2_NT"/>
    <property type="match status" value="1"/>
</dbReference>